<evidence type="ECO:0000313" key="3">
    <source>
        <dbReference type="Proteomes" id="UP000295741"/>
    </source>
</evidence>
<dbReference type="SUPFAM" id="SSF55729">
    <property type="entry name" value="Acyl-CoA N-acyltransferases (Nat)"/>
    <property type="match status" value="1"/>
</dbReference>
<organism evidence="2 3">
    <name type="scientific">Sediminibacterium goheungense</name>
    <dbReference type="NCBI Taxonomy" id="1086393"/>
    <lineage>
        <taxon>Bacteria</taxon>
        <taxon>Pseudomonadati</taxon>
        <taxon>Bacteroidota</taxon>
        <taxon>Chitinophagia</taxon>
        <taxon>Chitinophagales</taxon>
        <taxon>Chitinophagaceae</taxon>
        <taxon>Sediminibacterium</taxon>
    </lineage>
</organism>
<dbReference type="Proteomes" id="UP000295741">
    <property type="component" value="Unassembled WGS sequence"/>
</dbReference>
<dbReference type="InterPro" id="IPR016181">
    <property type="entry name" value="Acyl_CoA_acyltransferase"/>
</dbReference>
<dbReference type="InterPro" id="IPR013653">
    <property type="entry name" value="GCN5-like_dom"/>
</dbReference>
<sequence>MIHLLHNPVWAALSTHQSYMNQGDETLKYFPADICPFVGLENWGEEDLRTLSTSLPSDRTFSMPLSKEVVLPDDFQVVFAIPLYQMICQHFQPFENRAIAMVPLTEVHVPQMLRLTEQTKPGPFYQRTIAFGNYHGIFDADKLVSMAGQRLQTHTHTEVSAICTDPLYLGKSYAKALTSHLCSLITSAGKTPFLHVRQDNAAAIGLYQKLGFEISTEIFFTVFRKK</sequence>
<dbReference type="AlphaFoldDB" id="A0A4V3C3J0"/>
<dbReference type="PROSITE" id="PS51186">
    <property type="entry name" value="GNAT"/>
    <property type="match status" value="1"/>
</dbReference>
<protein>
    <submittedName>
        <fullName evidence="2">FR47-like protein</fullName>
    </submittedName>
</protein>
<accession>A0A4V3C3J0</accession>
<dbReference type="InterPro" id="IPR000182">
    <property type="entry name" value="GNAT_dom"/>
</dbReference>
<reference evidence="2 3" key="1">
    <citation type="submission" date="2019-03" db="EMBL/GenBank/DDBJ databases">
        <title>Genomic Encyclopedia of Archaeal and Bacterial Type Strains, Phase II (KMG-II): from individual species to whole genera.</title>
        <authorList>
            <person name="Goeker M."/>
        </authorList>
    </citation>
    <scope>NUCLEOTIDE SEQUENCE [LARGE SCALE GENOMIC DNA]</scope>
    <source>
        <strain evidence="2 3">DSM 28323</strain>
    </source>
</reference>
<dbReference type="GO" id="GO:0016747">
    <property type="term" value="F:acyltransferase activity, transferring groups other than amino-acyl groups"/>
    <property type="evidence" value="ECO:0007669"/>
    <property type="project" value="InterPro"/>
</dbReference>
<evidence type="ECO:0000259" key="1">
    <source>
        <dbReference type="PROSITE" id="PS51186"/>
    </source>
</evidence>
<evidence type="ECO:0000313" key="2">
    <source>
        <dbReference type="EMBL" id="TDO22268.1"/>
    </source>
</evidence>
<dbReference type="Pfam" id="PF08445">
    <property type="entry name" value="FR47"/>
    <property type="match status" value="1"/>
</dbReference>
<dbReference type="Gene3D" id="3.40.630.30">
    <property type="match status" value="1"/>
</dbReference>
<dbReference type="EMBL" id="SNWP01000018">
    <property type="protein sequence ID" value="TDO22268.1"/>
    <property type="molecule type" value="Genomic_DNA"/>
</dbReference>
<comment type="caution">
    <text evidence="2">The sequence shown here is derived from an EMBL/GenBank/DDBJ whole genome shotgun (WGS) entry which is preliminary data.</text>
</comment>
<name>A0A4V3C3J0_9BACT</name>
<keyword evidence="3" id="KW-1185">Reference proteome</keyword>
<dbReference type="OrthoDB" id="9797456at2"/>
<feature type="domain" description="N-acetyltransferase" evidence="1">
    <location>
        <begin position="99"/>
        <end position="226"/>
    </location>
</feature>
<proteinExistence type="predicted"/>
<gene>
    <name evidence="2" type="ORF">BC659_3411</name>
</gene>
<dbReference type="RefSeq" id="WP_133475875.1">
    <property type="nucleotide sequence ID" value="NZ_SNWP01000018.1"/>
</dbReference>